<gene>
    <name evidence="3" type="ORF">SmJEL517_g03744</name>
</gene>
<accession>A0A507BX59</accession>
<dbReference type="Gene3D" id="3.30.110.20">
    <property type="entry name" value="Alba-like domain"/>
    <property type="match status" value="1"/>
</dbReference>
<feature type="domain" description="DNA/RNA-binding protein Alba-like" evidence="2">
    <location>
        <begin position="45"/>
        <end position="101"/>
    </location>
</feature>
<evidence type="ECO:0000259" key="2">
    <source>
        <dbReference type="Pfam" id="PF01918"/>
    </source>
</evidence>
<feature type="compositionally biased region" description="Basic and acidic residues" evidence="1">
    <location>
        <begin position="1"/>
        <end position="10"/>
    </location>
</feature>
<feature type="region of interest" description="Disordered" evidence="1">
    <location>
        <begin position="1"/>
        <end position="21"/>
    </location>
</feature>
<dbReference type="GeneID" id="42004969"/>
<keyword evidence="4" id="KW-1185">Reference proteome</keyword>
<comment type="caution">
    <text evidence="3">The sequence shown here is derived from an EMBL/GenBank/DDBJ whole genome shotgun (WGS) entry which is preliminary data.</text>
</comment>
<evidence type="ECO:0000313" key="3">
    <source>
        <dbReference type="EMBL" id="TPX33387.1"/>
    </source>
</evidence>
<dbReference type="Pfam" id="PF01918">
    <property type="entry name" value="Alba"/>
    <property type="match status" value="1"/>
</dbReference>
<dbReference type="Proteomes" id="UP000319731">
    <property type="component" value="Unassembled WGS sequence"/>
</dbReference>
<dbReference type="SUPFAM" id="SSF82704">
    <property type="entry name" value="AlbA-like"/>
    <property type="match status" value="1"/>
</dbReference>
<dbReference type="EMBL" id="QEAO01000021">
    <property type="protein sequence ID" value="TPX33387.1"/>
    <property type="molecule type" value="Genomic_DNA"/>
</dbReference>
<dbReference type="RefSeq" id="XP_031024399.1">
    <property type="nucleotide sequence ID" value="XM_031169672.1"/>
</dbReference>
<proteinExistence type="predicted"/>
<dbReference type="InterPro" id="IPR002775">
    <property type="entry name" value="DNA/RNA-bd_Alba-like"/>
</dbReference>
<evidence type="ECO:0000256" key="1">
    <source>
        <dbReference type="SAM" id="MobiDB-lite"/>
    </source>
</evidence>
<evidence type="ECO:0000313" key="4">
    <source>
        <dbReference type="Proteomes" id="UP000319731"/>
    </source>
</evidence>
<name>A0A507BX59_9FUNG</name>
<reference evidence="3 4" key="1">
    <citation type="journal article" date="2019" name="Sci. Rep.">
        <title>Comparative genomics of chytrid fungi reveal insights into the obligate biotrophic and pathogenic lifestyle of Synchytrium endobioticum.</title>
        <authorList>
            <person name="van de Vossenberg B.T.L.H."/>
            <person name="Warris S."/>
            <person name="Nguyen H.D.T."/>
            <person name="van Gent-Pelzer M.P.E."/>
            <person name="Joly D.L."/>
            <person name="van de Geest H.C."/>
            <person name="Bonants P.J.M."/>
            <person name="Smith D.S."/>
            <person name="Levesque C.A."/>
            <person name="van der Lee T.A.J."/>
        </authorList>
    </citation>
    <scope>NUCLEOTIDE SEQUENCE [LARGE SCALE GENOMIC DNA]</scope>
    <source>
        <strain evidence="3 4">JEL517</strain>
    </source>
</reference>
<protein>
    <recommendedName>
        <fullName evidence="2">DNA/RNA-binding protein Alba-like domain-containing protein</fullName>
    </recommendedName>
</protein>
<dbReference type="InterPro" id="IPR036882">
    <property type="entry name" value="Alba-like_dom_sf"/>
</dbReference>
<organism evidence="3 4">
    <name type="scientific">Synchytrium microbalum</name>
    <dbReference type="NCBI Taxonomy" id="1806994"/>
    <lineage>
        <taxon>Eukaryota</taxon>
        <taxon>Fungi</taxon>
        <taxon>Fungi incertae sedis</taxon>
        <taxon>Chytridiomycota</taxon>
        <taxon>Chytridiomycota incertae sedis</taxon>
        <taxon>Chytridiomycetes</taxon>
        <taxon>Synchytriales</taxon>
        <taxon>Synchytriaceae</taxon>
        <taxon>Synchytrium</taxon>
    </lineage>
</organism>
<dbReference type="GO" id="GO:0003676">
    <property type="term" value="F:nucleic acid binding"/>
    <property type="evidence" value="ECO:0007669"/>
    <property type="project" value="InterPro"/>
</dbReference>
<dbReference type="AlphaFoldDB" id="A0A507BX59"/>
<dbReference type="OrthoDB" id="424402at2759"/>
<sequence>MENYRQKEVGLDNDAPAGKSSTTTSIWTYPILSAITYTGPEDFVVTIQSKASQVSQQIAKALAQRPEVVVTAKGVAMNKAVTVVEMLKRTLNIIVVTEIDTCKATDVWESVSGDLDRMHVVRNTPRIRLRVTKAT</sequence>